<gene>
    <name evidence="1" type="ORF">COLINT_02748</name>
</gene>
<dbReference type="AlphaFoldDB" id="C4F9L3"/>
<name>C4F9L3_9ACTN</name>
<dbReference type="EMBL" id="ABXH02000015">
    <property type="protein sequence ID" value="EEP44391.1"/>
    <property type="molecule type" value="Genomic_DNA"/>
</dbReference>
<dbReference type="Proteomes" id="UP000003295">
    <property type="component" value="Unassembled WGS sequence"/>
</dbReference>
<evidence type="ECO:0000313" key="2">
    <source>
        <dbReference type="Proteomes" id="UP000003295"/>
    </source>
</evidence>
<sequence length="48" mass="5219">MRSWEELLSLRMRPRGGARRGTLAGPCAVEDRSNTSIEGLGGAEVFEV</sequence>
<reference evidence="1 2" key="1">
    <citation type="submission" date="2009-04" db="EMBL/GenBank/DDBJ databases">
        <authorList>
            <person name="Weinstock G."/>
            <person name="Sodergren E."/>
            <person name="Clifton S."/>
            <person name="Fulton L."/>
            <person name="Fulton B."/>
            <person name="Courtney L."/>
            <person name="Fronick C."/>
            <person name="Harrison M."/>
            <person name="Strong C."/>
            <person name="Farmer C."/>
            <person name="Delahaunty K."/>
            <person name="Markovic C."/>
            <person name="Hall O."/>
            <person name="Minx P."/>
            <person name="Tomlinson C."/>
            <person name="Mitreva M."/>
            <person name="Nelson J."/>
            <person name="Hou S."/>
            <person name="Wollam A."/>
            <person name="Pepin K.H."/>
            <person name="Johnson M."/>
            <person name="Bhonagiri V."/>
            <person name="Nash W.E."/>
            <person name="Warren W."/>
            <person name="Chinwalla A."/>
            <person name="Mardis E.R."/>
            <person name="Wilson R.K."/>
        </authorList>
    </citation>
    <scope>NUCLEOTIDE SEQUENCE [LARGE SCALE GENOMIC DNA]</scope>
    <source>
        <strain evidence="1 2">DSM 13280</strain>
    </source>
</reference>
<evidence type="ECO:0000313" key="1">
    <source>
        <dbReference type="EMBL" id="EEP44391.1"/>
    </source>
</evidence>
<protein>
    <submittedName>
        <fullName evidence="1">Uncharacterized protein</fullName>
    </submittedName>
</protein>
<comment type="caution">
    <text evidence="1">The sequence shown here is derived from an EMBL/GenBank/DDBJ whole genome shotgun (WGS) entry which is preliminary data.</text>
</comment>
<dbReference type="HOGENOM" id="CLU_3151640_0_0_11"/>
<accession>C4F9L3</accession>
<proteinExistence type="predicted"/>
<organism evidence="1 2">
    <name type="scientific">Collinsella intestinalis DSM 13280</name>
    <dbReference type="NCBI Taxonomy" id="521003"/>
    <lineage>
        <taxon>Bacteria</taxon>
        <taxon>Bacillati</taxon>
        <taxon>Actinomycetota</taxon>
        <taxon>Coriobacteriia</taxon>
        <taxon>Coriobacteriales</taxon>
        <taxon>Coriobacteriaceae</taxon>
        <taxon>Collinsella</taxon>
    </lineage>
</organism>